<evidence type="ECO:0000313" key="2">
    <source>
        <dbReference type="EMBL" id="MBD2871646.1"/>
    </source>
</evidence>
<reference evidence="2" key="1">
    <citation type="submission" date="2020-09" db="EMBL/GenBank/DDBJ databases">
        <title>A novel bacterium of genus Paenibacillus, isolated from South China Sea.</title>
        <authorList>
            <person name="Huang H."/>
            <person name="Mo K."/>
            <person name="Hu Y."/>
        </authorList>
    </citation>
    <scope>NUCLEOTIDE SEQUENCE</scope>
    <source>
        <strain evidence="2">IB182493</strain>
    </source>
</reference>
<accession>A0A927CTL9</accession>
<dbReference type="Gene3D" id="3.60.10.10">
    <property type="entry name" value="Endonuclease/exonuclease/phosphatase"/>
    <property type="match status" value="1"/>
</dbReference>
<comment type="caution">
    <text evidence="2">The sequence shown here is derived from an EMBL/GenBank/DDBJ whole genome shotgun (WGS) entry which is preliminary data.</text>
</comment>
<dbReference type="RefSeq" id="WP_190865623.1">
    <property type="nucleotide sequence ID" value="NZ_JACXIY010000033.1"/>
</dbReference>
<dbReference type="InterPro" id="IPR005135">
    <property type="entry name" value="Endo/exonuclease/phosphatase"/>
</dbReference>
<dbReference type="InterPro" id="IPR050410">
    <property type="entry name" value="CCR4/nocturin_mRNA_transcr"/>
</dbReference>
<evidence type="ECO:0000313" key="3">
    <source>
        <dbReference type="Proteomes" id="UP000632125"/>
    </source>
</evidence>
<name>A0A927CTL9_9BACL</name>
<keyword evidence="2" id="KW-0378">Hydrolase</keyword>
<dbReference type="InterPro" id="IPR036691">
    <property type="entry name" value="Endo/exonu/phosph_ase_sf"/>
</dbReference>
<protein>
    <submittedName>
        <fullName evidence="2">Endonuclease/exonuclease/phosphatase family protein</fullName>
    </submittedName>
</protein>
<dbReference type="PANTHER" id="PTHR12121:SF36">
    <property type="entry name" value="ENDONUCLEASE_EXONUCLEASE_PHOSPHATASE DOMAIN-CONTAINING PROTEIN"/>
    <property type="match status" value="1"/>
</dbReference>
<dbReference type="CDD" id="cd09083">
    <property type="entry name" value="EEP-1"/>
    <property type="match status" value="1"/>
</dbReference>
<dbReference type="SUPFAM" id="SSF56219">
    <property type="entry name" value="DNase I-like"/>
    <property type="match status" value="1"/>
</dbReference>
<keyword evidence="2" id="KW-0540">Nuclease</keyword>
<evidence type="ECO:0000259" key="1">
    <source>
        <dbReference type="Pfam" id="PF03372"/>
    </source>
</evidence>
<feature type="domain" description="Endonuclease/exonuclease/phosphatase" evidence="1">
    <location>
        <begin position="6"/>
        <end position="255"/>
    </location>
</feature>
<dbReference type="AlphaFoldDB" id="A0A927CTL9"/>
<keyword evidence="3" id="KW-1185">Reference proteome</keyword>
<organism evidence="2 3">
    <name type="scientific">Paenibacillus arenilitoris</name>
    <dbReference type="NCBI Taxonomy" id="2772299"/>
    <lineage>
        <taxon>Bacteria</taxon>
        <taxon>Bacillati</taxon>
        <taxon>Bacillota</taxon>
        <taxon>Bacilli</taxon>
        <taxon>Bacillales</taxon>
        <taxon>Paenibacillaceae</taxon>
        <taxon>Paenibacillus</taxon>
    </lineage>
</organism>
<proteinExistence type="predicted"/>
<dbReference type="GO" id="GO:0000175">
    <property type="term" value="F:3'-5'-RNA exonuclease activity"/>
    <property type="evidence" value="ECO:0007669"/>
    <property type="project" value="TreeGrafter"/>
</dbReference>
<dbReference type="Proteomes" id="UP000632125">
    <property type="component" value="Unassembled WGS sequence"/>
</dbReference>
<dbReference type="GO" id="GO:0004519">
    <property type="term" value="F:endonuclease activity"/>
    <property type="evidence" value="ECO:0007669"/>
    <property type="project" value="UniProtKB-KW"/>
</dbReference>
<dbReference type="PANTHER" id="PTHR12121">
    <property type="entry name" value="CARBON CATABOLITE REPRESSOR PROTEIN 4"/>
    <property type="match status" value="1"/>
</dbReference>
<dbReference type="Pfam" id="PF03372">
    <property type="entry name" value="Exo_endo_phos"/>
    <property type="match status" value="1"/>
</dbReference>
<dbReference type="EMBL" id="JACXIY010000033">
    <property type="protein sequence ID" value="MBD2871646.1"/>
    <property type="molecule type" value="Genomic_DNA"/>
</dbReference>
<keyword evidence="2" id="KW-0255">Endonuclease</keyword>
<gene>
    <name evidence="2" type="ORF">IDH41_23935</name>
</gene>
<sequence length="266" mass="29507">MKLPIMTFNLRIDSGTKSEDSWDRRSVRVAETIERFAPVIVGTQEGSRPMLDVLKGHLGHYEYVGQGRGDGGADEYCAIFYDTRLLAIEEEGQFWLSEQPETAGSVSWDSSLPRICTWAHFRCVGLAHPGWLVFNTHLDHLGQRAREEGILLIWDKMRELGERKGVSALLMGDLNAEPDNAVIRFLRGQAELGGRSARLADAYAASAVRPGATYHDFKGGAEGEPIDYIFATPDVAIEQTRIVTDSVDGRYPSDHYPVTAVVRIKG</sequence>